<feature type="transmembrane region" description="Helical" evidence="1">
    <location>
        <begin position="21"/>
        <end position="38"/>
    </location>
</feature>
<gene>
    <name evidence="3" type="ORF">CH341_27815</name>
</gene>
<dbReference type="InterPro" id="IPR009936">
    <property type="entry name" value="DUF1468"/>
</dbReference>
<keyword evidence="1" id="KW-1133">Transmembrane helix</keyword>
<dbReference type="Proteomes" id="UP000249130">
    <property type="component" value="Unassembled WGS sequence"/>
</dbReference>
<keyword evidence="1" id="KW-0472">Membrane</keyword>
<keyword evidence="1" id="KW-0812">Transmembrane</keyword>
<feature type="transmembrane region" description="Helical" evidence="1">
    <location>
        <begin position="113"/>
        <end position="131"/>
    </location>
</feature>
<dbReference type="AlphaFoldDB" id="A0A327KK31"/>
<proteinExistence type="predicted"/>
<sequence>MTEFSGLPLSRPWRRFVQRDVLTGLLFVALAGLGLWLSRDYPVGTALRMGTGYMPRMLCWILLGLGAVIAARGFRDPGGDRSDVPIGIEALRPVVLVFTALVVFGLALERLGLVVAILLLVGLGALAGRNLRPAETILAAAFLIVLAWAVFIAGLGLTIPVWPEI</sequence>
<keyword evidence="4" id="KW-1185">Reference proteome</keyword>
<organism evidence="3 4">
    <name type="scientific">Rhodoplanes roseus</name>
    <dbReference type="NCBI Taxonomy" id="29409"/>
    <lineage>
        <taxon>Bacteria</taxon>
        <taxon>Pseudomonadati</taxon>
        <taxon>Pseudomonadota</taxon>
        <taxon>Alphaproteobacteria</taxon>
        <taxon>Hyphomicrobiales</taxon>
        <taxon>Nitrobacteraceae</taxon>
        <taxon>Rhodoplanes</taxon>
    </lineage>
</organism>
<dbReference type="OrthoDB" id="5186924at2"/>
<feature type="transmembrane region" description="Helical" evidence="1">
    <location>
        <begin position="53"/>
        <end position="74"/>
    </location>
</feature>
<evidence type="ECO:0000313" key="3">
    <source>
        <dbReference type="EMBL" id="RAI38464.1"/>
    </source>
</evidence>
<name>A0A327KK31_9BRAD</name>
<dbReference type="RefSeq" id="WP_111422326.1">
    <property type="nucleotide sequence ID" value="NZ_NPEX01000359.1"/>
</dbReference>
<evidence type="ECO:0000259" key="2">
    <source>
        <dbReference type="Pfam" id="PF07331"/>
    </source>
</evidence>
<dbReference type="EMBL" id="NPEX01000359">
    <property type="protein sequence ID" value="RAI38464.1"/>
    <property type="molecule type" value="Genomic_DNA"/>
</dbReference>
<comment type="caution">
    <text evidence="3">The sequence shown here is derived from an EMBL/GenBank/DDBJ whole genome shotgun (WGS) entry which is preliminary data.</text>
</comment>
<feature type="transmembrane region" description="Helical" evidence="1">
    <location>
        <begin position="138"/>
        <end position="162"/>
    </location>
</feature>
<accession>A0A327KK31</accession>
<feature type="transmembrane region" description="Helical" evidence="1">
    <location>
        <begin position="86"/>
        <end position="107"/>
    </location>
</feature>
<reference evidence="3 4" key="1">
    <citation type="submission" date="2017-07" db="EMBL/GenBank/DDBJ databases">
        <title>Draft Genome Sequences of Select Purple Nonsulfur Bacteria.</title>
        <authorList>
            <person name="Lasarre B."/>
            <person name="Mckinlay J.B."/>
        </authorList>
    </citation>
    <scope>NUCLEOTIDE SEQUENCE [LARGE SCALE GENOMIC DNA]</scope>
    <source>
        <strain evidence="3 4">DSM 5909</strain>
    </source>
</reference>
<dbReference type="Pfam" id="PF07331">
    <property type="entry name" value="TctB"/>
    <property type="match status" value="1"/>
</dbReference>
<evidence type="ECO:0000313" key="4">
    <source>
        <dbReference type="Proteomes" id="UP000249130"/>
    </source>
</evidence>
<feature type="domain" description="DUF1468" evidence="2">
    <location>
        <begin position="22"/>
        <end position="160"/>
    </location>
</feature>
<evidence type="ECO:0000256" key="1">
    <source>
        <dbReference type="SAM" id="Phobius"/>
    </source>
</evidence>
<protein>
    <recommendedName>
        <fullName evidence="2">DUF1468 domain-containing protein</fullName>
    </recommendedName>
</protein>